<keyword evidence="2" id="KW-1185">Reference proteome</keyword>
<proteinExistence type="predicted"/>
<dbReference type="Proteomes" id="UP001153712">
    <property type="component" value="Chromosome 9"/>
</dbReference>
<organism evidence="1 2">
    <name type="scientific">Phyllotreta striolata</name>
    <name type="common">Striped flea beetle</name>
    <name type="synonym">Crioceris striolata</name>
    <dbReference type="NCBI Taxonomy" id="444603"/>
    <lineage>
        <taxon>Eukaryota</taxon>
        <taxon>Metazoa</taxon>
        <taxon>Ecdysozoa</taxon>
        <taxon>Arthropoda</taxon>
        <taxon>Hexapoda</taxon>
        <taxon>Insecta</taxon>
        <taxon>Pterygota</taxon>
        <taxon>Neoptera</taxon>
        <taxon>Endopterygota</taxon>
        <taxon>Coleoptera</taxon>
        <taxon>Polyphaga</taxon>
        <taxon>Cucujiformia</taxon>
        <taxon>Chrysomeloidea</taxon>
        <taxon>Chrysomelidae</taxon>
        <taxon>Galerucinae</taxon>
        <taxon>Alticini</taxon>
        <taxon>Phyllotreta</taxon>
    </lineage>
</organism>
<gene>
    <name evidence="1" type="ORF">PHYEVI_LOCUS11621</name>
</gene>
<sequence length="49" mass="5934">MFEKHFLNHLEHQSLNYQNRRYHFFSSSGIANSTRSLRNGNLLKIHEIF</sequence>
<name>A0A9N9XTA9_PHYSR</name>
<evidence type="ECO:0000313" key="1">
    <source>
        <dbReference type="EMBL" id="CAG9865386.1"/>
    </source>
</evidence>
<accession>A0A9N9XTA9</accession>
<evidence type="ECO:0000313" key="2">
    <source>
        <dbReference type="Proteomes" id="UP001153712"/>
    </source>
</evidence>
<protein>
    <submittedName>
        <fullName evidence="1">Uncharacterized protein</fullName>
    </submittedName>
</protein>
<dbReference type="AlphaFoldDB" id="A0A9N9XTA9"/>
<reference evidence="1" key="1">
    <citation type="submission" date="2022-01" db="EMBL/GenBank/DDBJ databases">
        <authorList>
            <person name="King R."/>
        </authorList>
    </citation>
    <scope>NUCLEOTIDE SEQUENCE</scope>
</reference>
<dbReference type="EMBL" id="OU900102">
    <property type="protein sequence ID" value="CAG9865386.1"/>
    <property type="molecule type" value="Genomic_DNA"/>
</dbReference>